<evidence type="ECO:0000313" key="2">
    <source>
        <dbReference type="Proteomes" id="UP000778864"/>
    </source>
</evidence>
<proteinExistence type="predicted"/>
<gene>
    <name evidence="1" type="ORF">KHZ90_08380</name>
</gene>
<name>A0A942WP72_VEIPA</name>
<accession>A0A942WP72</accession>
<protein>
    <submittedName>
        <fullName evidence="1">Uncharacterized protein</fullName>
    </submittedName>
</protein>
<sequence length="86" mass="10010">MKFRKCGIHTRLQFLIDKSGGYDVFAATEKLMEDYNIRNRDIAYEMAKNENIRGEIEAVGLENIIKLTKRSMKLQDMQFASLMGIF</sequence>
<comment type="caution">
    <text evidence="1">The sequence shown here is derived from an EMBL/GenBank/DDBJ whole genome shotgun (WGS) entry which is preliminary data.</text>
</comment>
<organism evidence="1 2">
    <name type="scientific">Veillonella parvula</name>
    <name type="common">Staphylococcus parvulus</name>
    <dbReference type="NCBI Taxonomy" id="29466"/>
    <lineage>
        <taxon>Bacteria</taxon>
        <taxon>Bacillati</taxon>
        <taxon>Bacillota</taxon>
        <taxon>Negativicutes</taxon>
        <taxon>Veillonellales</taxon>
        <taxon>Veillonellaceae</taxon>
        <taxon>Veillonella</taxon>
    </lineage>
</organism>
<dbReference type="Proteomes" id="UP000778864">
    <property type="component" value="Unassembled WGS sequence"/>
</dbReference>
<reference evidence="1" key="1">
    <citation type="submission" date="2021-02" db="EMBL/GenBank/DDBJ databases">
        <title>Infant gut strain persistence is associated with maternal origin, phylogeny, and functional potential including surface adhesion and iron acquisition.</title>
        <authorList>
            <person name="Lou Y.C."/>
        </authorList>
    </citation>
    <scope>NUCLEOTIDE SEQUENCE</scope>
    <source>
        <strain evidence="1">L3_108_031G1_dasL3_108_031G1_concoct_20</strain>
    </source>
</reference>
<dbReference type="RefSeq" id="WP_278468060.1">
    <property type="nucleotide sequence ID" value="NZ_JAGZMU010000005.1"/>
</dbReference>
<dbReference type="AlphaFoldDB" id="A0A942WP72"/>
<evidence type="ECO:0000313" key="1">
    <source>
        <dbReference type="EMBL" id="MBS4893777.1"/>
    </source>
</evidence>
<dbReference type="EMBL" id="JAGZMU010000005">
    <property type="protein sequence ID" value="MBS4893777.1"/>
    <property type="molecule type" value="Genomic_DNA"/>
</dbReference>